<protein>
    <recommendedName>
        <fullName evidence="5">Signal sequence receptor subunit alpha</fullName>
    </recommendedName>
</protein>
<comment type="caution">
    <text evidence="3">The sequence shown here is derived from an EMBL/GenBank/DDBJ whole genome shotgun (WGS) entry which is preliminary data.</text>
</comment>
<reference evidence="3" key="1">
    <citation type="submission" date="2023-06" db="EMBL/GenBank/DDBJ databases">
        <authorList>
            <person name="Delattre M."/>
        </authorList>
    </citation>
    <scope>NUCLEOTIDE SEQUENCE</scope>
    <source>
        <strain evidence="3">AF72</strain>
    </source>
</reference>
<evidence type="ECO:0000313" key="4">
    <source>
        <dbReference type="Proteomes" id="UP001177023"/>
    </source>
</evidence>
<dbReference type="EMBL" id="CATQJA010002653">
    <property type="protein sequence ID" value="CAJ0578223.1"/>
    <property type="molecule type" value="Genomic_DNA"/>
</dbReference>
<feature type="signal peptide" evidence="2">
    <location>
        <begin position="1"/>
        <end position="21"/>
    </location>
</feature>
<evidence type="ECO:0000313" key="3">
    <source>
        <dbReference type="EMBL" id="CAJ0578223.1"/>
    </source>
</evidence>
<keyword evidence="1" id="KW-0812">Transmembrane</keyword>
<gene>
    <name evidence="3" type="ORF">MSPICULIGERA_LOCUS16484</name>
</gene>
<keyword evidence="1" id="KW-1133">Transmembrane helix</keyword>
<sequence length="239" mass="27403">MLKNALFVACFLWLASNYVQGKWYDYDFTRALNITEVDVRLLGSSSDVALTFRLSSYDEGHNISELSPGQRIKYLIGFQNRGNIELRVKWSDVSFSPQDSETSAKWSTMFGCRRRMRSLLEIRGDRHFISDVVNGTIFVVGDNYGSSALTYLLYVVGIGMAATICFLVQHFVRKQSNSAQNSAPVYRESRPRVRQEYVPQAALRQGANKQSEKSPLRPFEEEFRMKRKEANKCLLLNLQ</sequence>
<accession>A0AA36G4T6</accession>
<evidence type="ECO:0000256" key="1">
    <source>
        <dbReference type="SAM" id="Phobius"/>
    </source>
</evidence>
<feature type="transmembrane region" description="Helical" evidence="1">
    <location>
        <begin position="151"/>
        <end position="172"/>
    </location>
</feature>
<proteinExistence type="predicted"/>
<name>A0AA36G4T6_9BILA</name>
<keyword evidence="1" id="KW-0472">Membrane</keyword>
<dbReference type="AlphaFoldDB" id="A0AA36G4T6"/>
<evidence type="ECO:0008006" key="5">
    <source>
        <dbReference type="Google" id="ProtNLM"/>
    </source>
</evidence>
<evidence type="ECO:0000256" key="2">
    <source>
        <dbReference type="SAM" id="SignalP"/>
    </source>
</evidence>
<organism evidence="3 4">
    <name type="scientific">Mesorhabditis spiculigera</name>
    <dbReference type="NCBI Taxonomy" id="96644"/>
    <lineage>
        <taxon>Eukaryota</taxon>
        <taxon>Metazoa</taxon>
        <taxon>Ecdysozoa</taxon>
        <taxon>Nematoda</taxon>
        <taxon>Chromadorea</taxon>
        <taxon>Rhabditida</taxon>
        <taxon>Rhabditina</taxon>
        <taxon>Rhabditomorpha</taxon>
        <taxon>Rhabditoidea</taxon>
        <taxon>Rhabditidae</taxon>
        <taxon>Mesorhabditinae</taxon>
        <taxon>Mesorhabditis</taxon>
    </lineage>
</organism>
<feature type="non-terminal residue" evidence="3">
    <location>
        <position position="1"/>
    </location>
</feature>
<keyword evidence="2" id="KW-0732">Signal</keyword>
<dbReference type="Proteomes" id="UP001177023">
    <property type="component" value="Unassembled WGS sequence"/>
</dbReference>
<keyword evidence="4" id="KW-1185">Reference proteome</keyword>
<feature type="chain" id="PRO_5041327208" description="Signal sequence receptor subunit alpha" evidence="2">
    <location>
        <begin position="22"/>
        <end position="239"/>
    </location>
</feature>